<keyword evidence="1" id="KW-1133">Transmembrane helix</keyword>
<reference evidence="2" key="1">
    <citation type="submission" date="2018-05" db="EMBL/GenBank/DDBJ databases">
        <title>Draft genome of Mucuna pruriens seed.</title>
        <authorList>
            <person name="Nnadi N.E."/>
            <person name="Vos R."/>
            <person name="Hasami M.H."/>
            <person name="Devisetty U.K."/>
            <person name="Aguiy J.C."/>
        </authorList>
    </citation>
    <scope>NUCLEOTIDE SEQUENCE [LARGE SCALE GENOMIC DNA]</scope>
    <source>
        <strain evidence="2">JCA_2017</strain>
    </source>
</reference>
<evidence type="ECO:0000256" key="1">
    <source>
        <dbReference type="SAM" id="Phobius"/>
    </source>
</evidence>
<dbReference type="Proteomes" id="UP000257109">
    <property type="component" value="Unassembled WGS sequence"/>
</dbReference>
<feature type="transmembrane region" description="Helical" evidence="1">
    <location>
        <begin position="21"/>
        <end position="40"/>
    </location>
</feature>
<proteinExistence type="predicted"/>
<accession>A0A371E4J8</accession>
<name>A0A371E4J8_MUCPR</name>
<keyword evidence="1" id="KW-0812">Transmembrane</keyword>
<keyword evidence="3" id="KW-1185">Reference proteome</keyword>
<gene>
    <name evidence="2" type="ORF">CR513_60874</name>
</gene>
<dbReference type="EMBL" id="QJKJ01016472">
    <property type="protein sequence ID" value="RDX60944.1"/>
    <property type="molecule type" value="Genomic_DNA"/>
</dbReference>
<organism evidence="2 3">
    <name type="scientific">Mucuna pruriens</name>
    <name type="common">Velvet bean</name>
    <name type="synonym">Dolichos pruriens</name>
    <dbReference type="NCBI Taxonomy" id="157652"/>
    <lineage>
        <taxon>Eukaryota</taxon>
        <taxon>Viridiplantae</taxon>
        <taxon>Streptophyta</taxon>
        <taxon>Embryophyta</taxon>
        <taxon>Tracheophyta</taxon>
        <taxon>Spermatophyta</taxon>
        <taxon>Magnoliopsida</taxon>
        <taxon>eudicotyledons</taxon>
        <taxon>Gunneridae</taxon>
        <taxon>Pentapetalae</taxon>
        <taxon>rosids</taxon>
        <taxon>fabids</taxon>
        <taxon>Fabales</taxon>
        <taxon>Fabaceae</taxon>
        <taxon>Papilionoideae</taxon>
        <taxon>50 kb inversion clade</taxon>
        <taxon>NPAAA clade</taxon>
        <taxon>indigoferoid/millettioid clade</taxon>
        <taxon>Phaseoleae</taxon>
        <taxon>Mucuna</taxon>
    </lineage>
</organism>
<evidence type="ECO:0000313" key="3">
    <source>
        <dbReference type="Proteomes" id="UP000257109"/>
    </source>
</evidence>
<sequence length="91" mass="10853">MVQMTNIRLDWSKNDIYKMKDWIIMMYFHLWFGLTIFSFIKDSTIFHNGAWKTFVSLCSKNQHVIALSSCEEEYIVSSLQDLRSFVAWNTT</sequence>
<feature type="non-terminal residue" evidence="2">
    <location>
        <position position="1"/>
    </location>
</feature>
<comment type="caution">
    <text evidence="2">The sequence shown here is derived from an EMBL/GenBank/DDBJ whole genome shotgun (WGS) entry which is preliminary data.</text>
</comment>
<protein>
    <submittedName>
        <fullName evidence="2">Uncharacterized protein</fullName>
    </submittedName>
</protein>
<keyword evidence="1" id="KW-0472">Membrane</keyword>
<dbReference type="AlphaFoldDB" id="A0A371E4J8"/>
<evidence type="ECO:0000313" key="2">
    <source>
        <dbReference type="EMBL" id="RDX60944.1"/>
    </source>
</evidence>